<evidence type="ECO:0000313" key="2">
    <source>
        <dbReference type="EMBL" id="EYE94329.1"/>
    </source>
</evidence>
<reference evidence="3" key="1">
    <citation type="journal article" date="2014" name="Nat. Commun.">
        <title>Genomic adaptations of the halophilic Dead Sea filamentous fungus Eurotium rubrum.</title>
        <authorList>
            <person name="Kis-Papo T."/>
            <person name="Weig A.R."/>
            <person name="Riley R."/>
            <person name="Persoh D."/>
            <person name="Salamov A."/>
            <person name="Sun H."/>
            <person name="Lipzen A."/>
            <person name="Wasser S.P."/>
            <person name="Rambold G."/>
            <person name="Grigoriev I.V."/>
            <person name="Nevo E."/>
        </authorList>
    </citation>
    <scope>NUCLEOTIDE SEQUENCE [LARGE SCALE GENOMIC DNA]</scope>
    <source>
        <strain evidence="3">CBS 135680</strain>
    </source>
</reference>
<accession>A0A017SCG3</accession>
<gene>
    <name evidence="2" type="ORF">EURHEDRAFT_84996</name>
</gene>
<sequence>MLIITELLLSKGSLSQKLIGRHLVHAAARPLRQHSPFRSRGKRTTSENEKRQLGIQRNIHISCLGYLLCICQPGTSNSPI</sequence>
<dbReference type="AlphaFoldDB" id="A0A017SCG3"/>
<evidence type="ECO:0000256" key="1">
    <source>
        <dbReference type="SAM" id="MobiDB-lite"/>
    </source>
</evidence>
<proteinExistence type="predicted"/>
<organism evidence="2 3">
    <name type="scientific">Aspergillus ruber (strain CBS 135680)</name>
    <dbReference type="NCBI Taxonomy" id="1388766"/>
    <lineage>
        <taxon>Eukaryota</taxon>
        <taxon>Fungi</taxon>
        <taxon>Dikarya</taxon>
        <taxon>Ascomycota</taxon>
        <taxon>Pezizomycotina</taxon>
        <taxon>Eurotiomycetes</taxon>
        <taxon>Eurotiomycetidae</taxon>
        <taxon>Eurotiales</taxon>
        <taxon>Aspergillaceae</taxon>
        <taxon>Aspergillus</taxon>
        <taxon>Aspergillus subgen. Aspergillus</taxon>
    </lineage>
</organism>
<evidence type="ECO:0000313" key="3">
    <source>
        <dbReference type="Proteomes" id="UP000019804"/>
    </source>
</evidence>
<dbReference type="RefSeq" id="XP_040638017.1">
    <property type="nucleotide sequence ID" value="XM_040787670.1"/>
</dbReference>
<dbReference type="EMBL" id="KK088426">
    <property type="protein sequence ID" value="EYE94329.1"/>
    <property type="molecule type" value="Genomic_DNA"/>
</dbReference>
<dbReference type="GeneID" id="63702794"/>
<name>A0A017SCG3_ASPRC</name>
<dbReference type="Proteomes" id="UP000019804">
    <property type="component" value="Unassembled WGS sequence"/>
</dbReference>
<keyword evidence="3" id="KW-1185">Reference proteome</keyword>
<protein>
    <submittedName>
        <fullName evidence="2">Uncharacterized protein</fullName>
    </submittedName>
</protein>
<feature type="compositionally biased region" description="Basic residues" evidence="1">
    <location>
        <begin position="31"/>
        <end position="43"/>
    </location>
</feature>
<feature type="region of interest" description="Disordered" evidence="1">
    <location>
        <begin position="31"/>
        <end position="52"/>
    </location>
</feature>
<dbReference type="HOGENOM" id="CLU_2589317_0_0_1"/>